<evidence type="ECO:0000256" key="5">
    <source>
        <dbReference type="ARBA" id="ARBA00022989"/>
    </source>
</evidence>
<feature type="transmembrane region" description="Helical" evidence="7">
    <location>
        <begin position="113"/>
        <end position="134"/>
    </location>
</feature>
<accession>A0A9W6GVU4</accession>
<dbReference type="InterPro" id="IPR003370">
    <property type="entry name" value="Chromate_transpt"/>
</dbReference>
<comment type="subcellular location">
    <subcellularLocation>
        <location evidence="1">Cell membrane</location>
        <topology evidence="1">Multi-pass membrane protein</topology>
    </subcellularLocation>
</comment>
<dbReference type="GO" id="GO:0015109">
    <property type="term" value="F:chromate transmembrane transporter activity"/>
    <property type="evidence" value="ECO:0007669"/>
    <property type="project" value="InterPro"/>
</dbReference>
<evidence type="ECO:0000313" key="9">
    <source>
        <dbReference type="Proteomes" id="UP001144323"/>
    </source>
</evidence>
<dbReference type="EMBL" id="BSEC01000001">
    <property type="protein sequence ID" value="GLI94016.1"/>
    <property type="molecule type" value="Genomic_DNA"/>
</dbReference>
<sequence length="173" mass="18609">MKEMIGLIGVFSYLSLLTIGGGMAAFPEMKTMTVDIFHWLTKEQLVHLYSIGQMAPGPNMMMIAGIGEWVAGPAGAIAVTLAFFLPSGLLTLWVGRMWEKLTDWPWRASIQRALSVVSIGLLLGGVISIGKVVLVGWHSIAIATLVFGVLMATSMNPLPLMLASAVAGMLFFR</sequence>
<organism evidence="8 9">
    <name type="scientific">Methylocystis echinoides</name>
    <dbReference type="NCBI Taxonomy" id="29468"/>
    <lineage>
        <taxon>Bacteria</taxon>
        <taxon>Pseudomonadati</taxon>
        <taxon>Pseudomonadota</taxon>
        <taxon>Alphaproteobacteria</taxon>
        <taxon>Hyphomicrobiales</taxon>
        <taxon>Methylocystaceae</taxon>
        <taxon>Methylocystis</taxon>
    </lineage>
</organism>
<keyword evidence="3" id="KW-1003">Cell membrane</keyword>
<evidence type="ECO:0000256" key="1">
    <source>
        <dbReference type="ARBA" id="ARBA00004651"/>
    </source>
</evidence>
<gene>
    <name evidence="8" type="ORF">LMG27198_30080</name>
</gene>
<proteinExistence type="inferred from homology"/>
<protein>
    <submittedName>
        <fullName evidence="8">Chromate transporter</fullName>
    </submittedName>
</protein>
<keyword evidence="9" id="KW-1185">Reference proteome</keyword>
<evidence type="ECO:0000256" key="2">
    <source>
        <dbReference type="ARBA" id="ARBA00005262"/>
    </source>
</evidence>
<dbReference type="Proteomes" id="UP001144323">
    <property type="component" value="Unassembled WGS sequence"/>
</dbReference>
<keyword evidence="5 7" id="KW-1133">Transmembrane helix</keyword>
<reference evidence="8" key="1">
    <citation type="journal article" date="2023" name="Int. J. Syst. Evol. Microbiol.">
        <title>Methylocystis iwaonis sp. nov., a type II methane-oxidizing bacterium from surface soil of a rice paddy field in Japan, and emended description of the genus Methylocystis (ex Whittenbury et al. 1970) Bowman et al. 1993.</title>
        <authorList>
            <person name="Kaise H."/>
            <person name="Sawadogo J.B."/>
            <person name="Alam M.S."/>
            <person name="Ueno C."/>
            <person name="Dianou D."/>
            <person name="Shinjo R."/>
            <person name="Asakawa S."/>
        </authorList>
    </citation>
    <scope>NUCLEOTIDE SEQUENCE</scope>
    <source>
        <strain evidence="8">LMG27198</strain>
    </source>
</reference>
<dbReference type="Pfam" id="PF02417">
    <property type="entry name" value="Chromate_transp"/>
    <property type="match status" value="1"/>
</dbReference>
<dbReference type="GO" id="GO:0005886">
    <property type="term" value="C:plasma membrane"/>
    <property type="evidence" value="ECO:0007669"/>
    <property type="project" value="UniProtKB-SubCell"/>
</dbReference>
<feature type="transmembrane region" description="Helical" evidence="7">
    <location>
        <begin position="69"/>
        <end position="93"/>
    </location>
</feature>
<dbReference type="InterPro" id="IPR052518">
    <property type="entry name" value="CHR_Transporter"/>
</dbReference>
<keyword evidence="4 7" id="KW-0812">Transmembrane</keyword>
<comment type="similarity">
    <text evidence="2">Belongs to the chromate ion transporter (CHR) (TC 2.A.51) family.</text>
</comment>
<evidence type="ECO:0000256" key="7">
    <source>
        <dbReference type="SAM" id="Phobius"/>
    </source>
</evidence>
<evidence type="ECO:0000256" key="6">
    <source>
        <dbReference type="ARBA" id="ARBA00023136"/>
    </source>
</evidence>
<feature type="transmembrane region" description="Helical" evidence="7">
    <location>
        <begin position="140"/>
        <end position="172"/>
    </location>
</feature>
<keyword evidence="6 7" id="KW-0472">Membrane</keyword>
<dbReference type="AlphaFoldDB" id="A0A9W6GVU4"/>
<dbReference type="PANTHER" id="PTHR43663">
    <property type="entry name" value="CHROMATE TRANSPORT PROTEIN-RELATED"/>
    <property type="match status" value="1"/>
</dbReference>
<evidence type="ECO:0000256" key="3">
    <source>
        <dbReference type="ARBA" id="ARBA00022475"/>
    </source>
</evidence>
<dbReference type="RefSeq" id="WP_281804041.1">
    <property type="nucleotide sequence ID" value="NZ_BSEC01000001.1"/>
</dbReference>
<comment type="caution">
    <text evidence="8">The sequence shown here is derived from an EMBL/GenBank/DDBJ whole genome shotgun (WGS) entry which is preliminary data.</text>
</comment>
<evidence type="ECO:0000313" key="8">
    <source>
        <dbReference type="EMBL" id="GLI94016.1"/>
    </source>
</evidence>
<dbReference type="PANTHER" id="PTHR43663:SF1">
    <property type="entry name" value="CHROMATE TRANSPORTER"/>
    <property type="match status" value="1"/>
</dbReference>
<name>A0A9W6GVU4_9HYPH</name>
<evidence type="ECO:0000256" key="4">
    <source>
        <dbReference type="ARBA" id="ARBA00022692"/>
    </source>
</evidence>